<dbReference type="SUPFAM" id="SSF55729">
    <property type="entry name" value="Acyl-CoA N-acyltransferases (Nat)"/>
    <property type="match status" value="1"/>
</dbReference>
<dbReference type="EMBL" id="JAUSUB010000014">
    <property type="protein sequence ID" value="MDQ0271292.1"/>
    <property type="molecule type" value="Genomic_DNA"/>
</dbReference>
<dbReference type="Gene3D" id="3.40.630.30">
    <property type="match status" value="1"/>
</dbReference>
<evidence type="ECO:0000313" key="3">
    <source>
        <dbReference type="Proteomes" id="UP001238088"/>
    </source>
</evidence>
<evidence type="ECO:0000313" key="2">
    <source>
        <dbReference type="EMBL" id="MDQ0271292.1"/>
    </source>
</evidence>
<dbReference type="Proteomes" id="UP001238088">
    <property type="component" value="Unassembled WGS sequence"/>
</dbReference>
<comment type="caution">
    <text evidence="2">The sequence shown here is derived from an EMBL/GenBank/DDBJ whole genome shotgun (WGS) entry which is preliminary data.</text>
</comment>
<keyword evidence="2" id="KW-0808">Transferase</keyword>
<dbReference type="PANTHER" id="PTHR43441:SF12">
    <property type="entry name" value="RIBOSOMAL N-ACETYLTRANSFERASE YDAF-RELATED"/>
    <property type="match status" value="1"/>
</dbReference>
<dbReference type="PROSITE" id="PS51186">
    <property type="entry name" value="GNAT"/>
    <property type="match status" value="1"/>
</dbReference>
<dbReference type="InterPro" id="IPR051908">
    <property type="entry name" value="Ribosomal_N-acetyltransferase"/>
</dbReference>
<organism evidence="2 3">
    <name type="scientific">Cytobacillus purgationiresistens</name>
    <dbReference type="NCBI Taxonomy" id="863449"/>
    <lineage>
        <taxon>Bacteria</taxon>
        <taxon>Bacillati</taxon>
        <taxon>Bacillota</taxon>
        <taxon>Bacilli</taxon>
        <taxon>Bacillales</taxon>
        <taxon>Bacillaceae</taxon>
        <taxon>Cytobacillus</taxon>
    </lineage>
</organism>
<gene>
    <name evidence="2" type="ORF">J2S17_003180</name>
</gene>
<accession>A0ABU0AJ71</accession>
<dbReference type="GO" id="GO:0016746">
    <property type="term" value="F:acyltransferase activity"/>
    <property type="evidence" value="ECO:0007669"/>
    <property type="project" value="UniProtKB-KW"/>
</dbReference>
<reference evidence="2 3" key="1">
    <citation type="submission" date="2023-07" db="EMBL/GenBank/DDBJ databases">
        <title>Genomic Encyclopedia of Type Strains, Phase IV (KMG-IV): sequencing the most valuable type-strain genomes for metagenomic binning, comparative biology and taxonomic classification.</title>
        <authorList>
            <person name="Goeker M."/>
        </authorList>
    </citation>
    <scope>NUCLEOTIDE SEQUENCE [LARGE SCALE GENOMIC DNA]</scope>
    <source>
        <strain evidence="2 3">DSM 23494</strain>
    </source>
</reference>
<keyword evidence="3" id="KW-1185">Reference proteome</keyword>
<dbReference type="EC" id="2.3.1.-" evidence="2"/>
<feature type="domain" description="N-acetyltransferase" evidence="1">
    <location>
        <begin position="9"/>
        <end position="166"/>
    </location>
</feature>
<dbReference type="Pfam" id="PF13302">
    <property type="entry name" value="Acetyltransf_3"/>
    <property type="match status" value="1"/>
</dbReference>
<protein>
    <submittedName>
        <fullName evidence="2">Ribosomal-protein-serine acetyltransferase</fullName>
        <ecNumber evidence="2">2.3.1.-</ecNumber>
    </submittedName>
</protein>
<proteinExistence type="predicted"/>
<dbReference type="PANTHER" id="PTHR43441">
    <property type="entry name" value="RIBOSOMAL-PROTEIN-SERINE ACETYLTRANSFERASE"/>
    <property type="match status" value="1"/>
</dbReference>
<dbReference type="CDD" id="cd04301">
    <property type="entry name" value="NAT_SF"/>
    <property type="match status" value="1"/>
</dbReference>
<name>A0ABU0AJ71_9BACI</name>
<sequence length="179" mass="20576">MRHTVNEEISLRTIEQKDAEIIFQIIDESRTYLRDWLGWVDGTKTLADSEAFVEGCLGREKDEKSLTAVIVSQEKVVGIAGFNEINHSNKTAYIGYWLGESYQGNGIMTKVARALTDYAFQQLDLNKVEIRVAVENMKSRSIPEKLGFKEEGCIRQAEWLYDHYVDLIVYGMLASEWRE</sequence>
<evidence type="ECO:0000259" key="1">
    <source>
        <dbReference type="PROSITE" id="PS51186"/>
    </source>
</evidence>
<dbReference type="InterPro" id="IPR016181">
    <property type="entry name" value="Acyl_CoA_acyltransferase"/>
</dbReference>
<dbReference type="InterPro" id="IPR000182">
    <property type="entry name" value="GNAT_dom"/>
</dbReference>
<keyword evidence="2" id="KW-0012">Acyltransferase</keyword>